<dbReference type="CDD" id="cd18787">
    <property type="entry name" value="SF2_C_DEAD"/>
    <property type="match status" value="1"/>
</dbReference>
<dbReference type="PROSITE" id="PS51192">
    <property type="entry name" value="HELICASE_ATP_BIND_1"/>
    <property type="match status" value="1"/>
</dbReference>
<keyword evidence="5" id="KW-0067">ATP-binding</keyword>
<evidence type="ECO:0000256" key="2">
    <source>
        <dbReference type="ARBA" id="ARBA00022741"/>
    </source>
</evidence>
<evidence type="ECO:0000259" key="10">
    <source>
        <dbReference type="PROSITE" id="PS51195"/>
    </source>
</evidence>
<evidence type="ECO:0000256" key="4">
    <source>
        <dbReference type="ARBA" id="ARBA00022806"/>
    </source>
</evidence>
<feature type="domain" description="DEAD-box RNA helicase Q" evidence="10">
    <location>
        <begin position="1"/>
        <end position="29"/>
    </location>
</feature>
<dbReference type="WBParaSite" id="TREG1_111050.1">
    <property type="protein sequence ID" value="TREG1_111050.1"/>
    <property type="gene ID" value="TREG1_111050"/>
</dbReference>
<feature type="region of interest" description="Disordered" evidence="7">
    <location>
        <begin position="167"/>
        <end position="187"/>
    </location>
</feature>
<feature type="domain" description="Helicase C-terminal" evidence="9">
    <location>
        <begin position="309"/>
        <end position="477"/>
    </location>
</feature>
<evidence type="ECO:0000313" key="11">
    <source>
        <dbReference type="Proteomes" id="UP000050795"/>
    </source>
</evidence>
<dbReference type="InterPro" id="IPR027417">
    <property type="entry name" value="P-loop_NTPase"/>
</dbReference>
<reference evidence="11" key="1">
    <citation type="submission" date="2022-06" db="EMBL/GenBank/DDBJ databases">
        <authorList>
            <person name="Berger JAMES D."/>
            <person name="Berger JAMES D."/>
        </authorList>
    </citation>
    <scope>NUCLEOTIDE SEQUENCE [LARGE SCALE GENOMIC DNA]</scope>
</reference>
<dbReference type="InterPro" id="IPR001650">
    <property type="entry name" value="Helicase_C-like"/>
</dbReference>
<dbReference type="InterPro" id="IPR014001">
    <property type="entry name" value="Helicase_ATP-bd"/>
</dbReference>
<evidence type="ECO:0000256" key="5">
    <source>
        <dbReference type="ARBA" id="ARBA00022840"/>
    </source>
</evidence>
<dbReference type="SMART" id="SM00487">
    <property type="entry name" value="DEXDc"/>
    <property type="match status" value="1"/>
</dbReference>
<dbReference type="EC" id="3.6.4.13" evidence="1"/>
<feature type="region of interest" description="Disordered" evidence="7">
    <location>
        <begin position="636"/>
        <end position="697"/>
    </location>
</feature>
<feature type="compositionally biased region" description="Acidic residues" evidence="7">
    <location>
        <begin position="537"/>
        <end position="546"/>
    </location>
</feature>
<evidence type="ECO:0000259" key="8">
    <source>
        <dbReference type="PROSITE" id="PS51192"/>
    </source>
</evidence>
<dbReference type="PROSITE" id="PS51195">
    <property type="entry name" value="Q_MOTIF"/>
    <property type="match status" value="1"/>
</dbReference>
<dbReference type="GO" id="GO:0003724">
    <property type="term" value="F:RNA helicase activity"/>
    <property type="evidence" value="ECO:0007669"/>
    <property type="project" value="UniProtKB-EC"/>
</dbReference>
<dbReference type="PROSITE" id="PS51194">
    <property type="entry name" value="HELICASE_CTER"/>
    <property type="match status" value="1"/>
</dbReference>
<dbReference type="GO" id="GO:0003676">
    <property type="term" value="F:nucleic acid binding"/>
    <property type="evidence" value="ECO:0007669"/>
    <property type="project" value="InterPro"/>
</dbReference>
<dbReference type="InterPro" id="IPR014014">
    <property type="entry name" value="RNA_helicase_DEAD_Q_motif"/>
</dbReference>
<dbReference type="InterPro" id="IPR011545">
    <property type="entry name" value="DEAD/DEAH_box_helicase_dom"/>
</dbReference>
<dbReference type="GO" id="GO:0016787">
    <property type="term" value="F:hydrolase activity"/>
    <property type="evidence" value="ECO:0007669"/>
    <property type="project" value="UniProtKB-KW"/>
</dbReference>
<keyword evidence="4" id="KW-0347">Helicase</keyword>
<dbReference type="PANTHER" id="PTHR47959">
    <property type="entry name" value="ATP-DEPENDENT RNA HELICASE RHLE-RELATED"/>
    <property type="match status" value="1"/>
</dbReference>
<dbReference type="InterPro" id="IPR050079">
    <property type="entry name" value="DEAD_box_RNA_helicase"/>
</dbReference>
<evidence type="ECO:0000256" key="1">
    <source>
        <dbReference type="ARBA" id="ARBA00012552"/>
    </source>
</evidence>
<sequence>MGFSDLGLIPELCSVCRRVKWSYPTQIQSAAIPPALEGKDIVGIAETGSGKTGAFLLPIIQHWIKSGQPVGFALILAPTRELAQQLANEAEHLGQYKGDGMEFRLQVIRLVGGEDIVDQALKLAWRKHHIIVATPGRLVDHLKQSPNFAAHQLSTIRHFVLDEADQSNEQHNGNTSTNNFKASTNPVKAKYPHPQTYLYSATMTKDVVKLHRAALSSNAVFISSNDPLQKAEEQGGGEKVNSTEKINPTDQLQSSTATPAAAANSIDTMIKCLKTGFPAGLSHYCLPIRLTDRATMLDWIVESVTRTNVLEKLGISADDNSDTSSQQNHHRIMIFCKRCHDTVLVSEFLHERGHSTVALTGRLKQSERKESLNKFVSGEVQILVATDVASRGLDIPNVEFVINYNVPLSEKTYRHRVGRTARAGQKGIALTIVTRDVAPVFLELEASLLPYLPKSKAEVSSSSPGIPRWPIPVPDLNGRDSILVRRRLADQAWSRASKTIRAQMASQKPVDNDDLPNLDLPIDEDILQEYANSDNSNDAESDDDSDNNGKRSSSSTSTDSDGDNDASSVEKQPSKRKLPKTPGNFKLKTSGEAGIAAARKTWKCIANLNQQQKKEQAELEETHRVSKSIGWGFTFTNKDNDETMNDNDDNNMHNDEMSDDEDDNEAVRYEQPMKTKYAKIQASKKAKKNKQNKKFYA</sequence>
<dbReference type="Proteomes" id="UP000050795">
    <property type="component" value="Unassembled WGS sequence"/>
</dbReference>
<evidence type="ECO:0000313" key="12">
    <source>
        <dbReference type="WBParaSite" id="TREG1_111050.1"/>
    </source>
</evidence>
<feature type="compositionally biased region" description="Polar residues" evidence="7">
    <location>
        <begin position="167"/>
        <end position="186"/>
    </location>
</feature>
<feature type="short sequence motif" description="Q motif" evidence="6">
    <location>
        <begin position="1"/>
        <end position="29"/>
    </location>
</feature>
<dbReference type="Pfam" id="PF00271">
    <property type="entry name" value="Helicase_C"/>
    <property type="match status" value="1"/>
</dbReference>
<accession>A0AA85IX01</accession>
<evidence type="ECO:0000259" key="9">
    <source>
        <dbReference type="PROSITE" id="PS51194"/>
    </source>
</evidence>
<dbReference type="Pfam" id="PF00270">
    <property type="entry name" value="DEAD"/>
    <property type="match status" value="1"/>
</dbReference>
<feature type="compositionally biased region" description="Polar residues" evidence="7">
    <location>
        <begin position="243"/>
        <end position="253"/>
    </location>
</feature>
<keyword evidence="11" id="KW-1185">Reference proteome</keyword>
<evidence type="ECO:0000256" key="6">
    <source>
        <dbReference type="PROSITE-ProRule" id="PRU00552"/>
    </source>
</evidence>
<keyword evidence="2" id="KW-0547">Nucleotide-binding</keyword>
<feature type="region of interest" description="Disordered" evidence="7">
    <location>
        <begin position="533"/>
        <end position="589"/>
    </location>
</feature>
<feature type="compositionally biased region" description="Low complexity" evidence="7">
    <location>
        <begin position="550"/>
        <end position="559"/>
    </location>
</feature>
<name>A0AA85IX01_TRIRE</name>
<dbReference type="GO" id="GO:0005829">
    <property type="term" value="C:cytosol"/>
    <property type="evidence" value="ECO:0007669"/>
    <property type="project" value="TreeGrafter"/>
</dbReference>
<protein>
    <recommendedName>
        <fullName evidence="1">RNA helicase</fullName>
        <ecNumber evidence="1">3.6.4.13</ecNumber>
    </recommendedName>
</protein>
<keyword evidence="3" id="KW-0378">Hydrolase</keyword>
<evidence type="ECO:0000256" key="7">
    <source>
        <dbReference type="SAM" id="MobiDB-lite"/>
    </source>
</evidence>
<dbReference type="PANTHER" id="PTHR47959:SF24">
    <property type="entry name" value="ATP-DEPENDENT RNA HELICASE"/>
    <property type="match status" value="1"/>
</dbReference>
<reference evidence="12" key="2">
    <citation type="submission" date="2023-11" db="UniProtKB">
        <authorList>
            <consortium name="WormBaseParasite"/>
        </authorList>
    </citation>
    <scope>IDENTIFICATION</scope>
</reference>
<feature type="region of interest" description="Disordered" evidence="7">
    <location>
        <begin position="227"/>
        <end position="258"/>
    </location>
</feature>
<feature type="region of interest" description="Disordered" evidence="7">
    <location>
        <begin position="500"/>
        <end position="519"/>
    </location>
</feature>
<dbReference type="SMART" id="SM00490">
    <property type="entry name" value="HELICc"/>
    <property type="match status" value="1"/>
</dbReference>
<proteinExistence type="predicted"/>
<feature type="domain" description="Helicase ATP-binding" evidence="8">
    <location>
        <begin position="32"/>
        <end position="221"/>
    </location>
</feature>
<feature type="compositionally biased region" description="Basic residues" evidence="7">
    <location>
        <begin position="682"/>
        <end position="697"/>
    </location>
</feature>
<dbReference type="SUPFAM" id="SSF52540">
    <property type="entry name" value="P-loop containing nucleoside triphosphate hydrolases"/>
    <property type="match status" value="1"/>
</dbReference>
<dbReference type="AlphaFoldDB" id="A0AA85IX01"/>
<dbReference type="Gene3D" id="3.40.50.300">
    <property type="entry name" value="P-loop containing nucleotide triphosphate hydrolases"/>
    <property type="match status" value="2"/>
</dbReference>
<evidence type="ECO:0000256" key="3">
    <source>
        <dbReference type="ARBA" id="ARBA00022801"/>
    </source>
</evidence>
<organism evidence="11 12">
    <name type="scientific">Trichobilharzia regenti</name>
    <name type="common">Nasal bird schistosome</name>
    <dbReference type="NCBI Taxonomy" id="157069"/>
    <lineage>
        <taxon>Eukaryota</taxon>
        <taxon>Metazoa</taxon>
        <taxon>Spiralia</taxon>
        <taxon>Lophotrochozoa</taxon>
        <taxon>Platyhelminthes</taxon>
        <taxon>Trematoda</taxon>
        <taxon>Digenea</taxon>
        <taxon>Strigeidida</taxon>
        <taxon>Schistosomatoidea</taxon>
        <taxon>Schistosomatidae</taxon>
        <taxon>Trichobilharzia</taxon>
    </lineage>
</organism>
<dbReference type="GO" id="GO:0005524">
    <property type="term" value="F:ATP binding"/>
    <property type="evidence" value="ECO:0007669"/>
    <property type="project" value="UniProtKB-KW"/>
</dbReference>